<reference evidence="5" key="1">
    <citation type="journal article" date="2019" name="Int. J. Syst. Evol. Microbiol.">
        <title>The Global Catalogue of Microorganisms (GCM) 10K type strain sequencing project: providing services to taxonomists for standard genome sequencing and annotation.</title>
        <authorList>
            <consortium name="The Broad Institute Genomics Platform"/>
            <consortium name="The Broad Institute Genome Sequencing Center for Infectious Disease"/>
            <person name="Wu L."/>
            <person name="Ma J."/>
        </authorList>
    </citation>
    <scope>NUCLEOTIDE SEQUENCE [LARGE SCALE GENOMIC DNA]</scope>
    <source>
        <strain evidence="5">NBRC 108725</strain>
    </source>
</reference>
<keyword evidence="5" id="KW-1185">Reference proteome</keyword>
<feature type="binding site" evidence="1">
    <location>
        <position position="86"/>
    </location>
    <ligand>
        <name>Mg(2+)</name>
        <dbReference type="ChEBI" id="CHEBI:18420"/>
        <label>4</label>
    </ligand>
</feature>
<dbReference type="RefSeq" id="WP_286276385.1">
    <property type="nucleotide sequence ID" value="NZ_AP027731.1"/>
</dbReference>
<dbReference type="InterPro" id="IPR006283">
    <property type="entry name" value="ThiL-like"/>
</dbReference>
<organism evidence="4 5">
    <name type="scientific">Naasia aerilata</name>
    <dbReference type="NCBI Taxonomy" id="1162966"/>
    <lineage>
        <taxon>Bacteria</taxon>
        <taxon>Bacillati</taxon>
        <taxon>Actinomycetota</taxon>
        <taxon>Actinomycetes</taxon>
        <taxon>Micrococcales</taxon>
        <taxon>Microbacteriaceae</taxon>
        <taxon>Naasia</taxon>
    </lineage>
</organism>
<proteinExistence type="inferred from homology"/>
<dbReference type="CDD" id="cd02194">
    <property type="entry name" value="ThiL"/>
    <property type="match status" value="1"/>
</dbReference>
<dbReference type="Gene3D" id="3.90.650.10">
    <property type="entry name" value="PurM-like C-terminal domain"/>
    <property type="match status" value="1"/>
</dbReference>
<sequence length="347" mass="34437">MQAGTDDEAPTLGSAGERAALRRIFPRLPDADAALLGPGDDAAVVAAPDGRVVISTDLLVHGPDFRLAWSSFFDLGWKAAATNLADIAAMGAVPTALVVALAAPKPTPLADLEALADGFREACAALAPGVGVVGGDLSASPTLTVAVTVFGDLEGREAVLRSGGRPGDVLALAGGLGRAAAGLALLFGRAVDDQGNPDAGRMPGLRQEHAALLDAQLTPRPPIPAGRVAALAGATAMLDVSDGLLLDAGRIAEASGVRIDLAADALAAETAALAREAPALADRALALVLGGGEDHGLLAAFPPGAVPEGFRPVGRLLDGTGVTLDGRDPGAVVPGWDSFAAWDGAAG</sequence>
<evidence type="ECO:0000313" key="5">
    <source>
        <dbReference type="Proteomes" id="UP001321498"/>
    </source>
</evidence>
<dbReference type="Gene3D" id="3.30.1330.10">
    <property type="entry name" value="PurM-like, N-terminal domain"/>
    <property type="match status" value="1"/>
</dbReference>
<feature type="binding site" evidence="1">
    <location>
        <position position="57"/>
    </location>
    <ligand>
        <name>Mg(2+)</name>
        <dbReference type="ChEBI" id="CHEBI:18420"/>
        <label>1</label>
    </ligand>
</feature>
<evidence type="ECO:0000256" key="1">
    <source>
        <dbReference type="HAMAP-Rule" id="MF_02128"/>
    </source>
</evidence>
<feature type="binding site" evidence="1">
    <location>
        <position position="336"/>
    </location>
    <ligand>
        <name>substrate</name>
    </ligand>
</feature>
<comment type="catalytic activity">
    <reaction evidence="1">
        <text>thiamine phosphate + ATP = thiamine diphosphate + ADP</text>
        <dbReference type="Rhea" id="RHEA:15913"/>
        <dbReference type="ChEBI" id="CHEBI:30616"/>
        <dbReference type="ChEBI" id="CHEBI:37575"/>
        <dbReference type="ChEBI" id="CHEBI:58937"/>
        <dbReference type="ChEBI" id="CHEBI:456216"/>
        <dbReference type="EC" id="2.7.4.16"/>
    </reaction>
</comment>
<dbReference type="PANTHER" id="PTHR30270">
    <property type="entry name" value="THIAMINE-MONOPHOSPHATE KINASE"/>
    <property type="match status" value="1"/>
</dbReference>
<evidence type="ECO:0000259" key="3">
    <source>
        <dbReference type="Pfam" id="PF02769"/>
    </source>
</evidence>
<dbReference type="InterPro" id="IPR036921">
    <property type="entry name" value="PurM-like_N_sf"/>
</dbReference>
<dbReference type="EC" id="2.7.4.16" evidence="1"/>
<protein>
    <recommendedName>
        <fullName evidence="1">Thiamine-monophosphate kinase</fullName>
        <shortName evidence="1">TMP kinase</shortName>
        <shortName evidence="1">Thiamine-phosphate kinase</shortName>
        <ecNumber evidence="1">2.7.4.16</ecNumber>
    </recommendedName>
</protein>
<feature type="binding site" evidence="1">
    <location>
        <position position="41"/>
    </location>
    <ligand>
        <name>Mg(2+)</name>
        <dbReference type="ChEBI" id="CHEBI:18420"/>
        <label>4</label>
    </ligand>
</feature>
<dbReference type="NCBIfam" id="TIGR01379">
    <property type="entry name" value="thiL"/>
    <property type="match status" value="1"/>
</dbReference>
<feature type="binding site" evidence="1">
    <location>
        <position position="86"/>
    </location>
    <ligand>
        <name>Mg(2+)</name>
        <dbReference type="ChEBI" id="CHEBI:18420"/>
        <label>2</label>
    </ligand>
</feature>
<keyword evidence="1" id="KW-0784">Thiamine biosynthesis</keyword>
<dbReference type="PANTHER" id="PTHR30270:SF0">
    <property type="entry name" value="THIAMINE-MONOPHOSPHATE KINASE"/>
    <property type="match status" value="1"/>
</dbReference>
<feature type="domain" description="PurM-like C-terminal" evidence="3">
    <location>
        <begin position="165"/>
        <end position="269"/>
    </location>
</feature>
<comment type="similarity">
    <text evidence="1">Belongs to the thiamine-monophosphate kinase family.</text>
</comment>
<keyword evidence="1" id="KW-0808">Transferase</keyword>
<feature type="binding site" evidence="1">
    <location>
        <position position="293"/>
    </location>
    <ligand>
        <name>substrate</name>
    </ligand>
</feature>
<feature type="binding site" evidence="1">
    <location>
        <position position="242"/>
    </location>
    <ligand>
        <name>Mg(2+)</name>
        <dbReference type="ChEBI" id="CHEBI:18420"/>
        <label>5</label>
    </ligand>
</feature>
<feature type="binding site" evidence="1">
    <location>
        <position position="41"/>
    </location>
    <ligand>
        <name>Mg(2+)</name>
        <dbReference type="ChEBI" id="CHEBI:18420"/>
        <label>3</label>
    </ligand>
</feature>
<keyword evidence="1" id="KW-0479">Metal-binding</keyword>
<dbReference type="InterPro" id="IPR016188">
    <property type="entry name" value="PurM-like_N"/>
</dbReference>
<feature type="binding site" evidence="1">
    <location>
        <begin position="135"/>
        <end position="136"/>
    </location>
    <ligand>
        <name>ATP</name>
        <dbReference type="ChEBI" id="CHEBI:30616"/>
    </ligand>
</feature>
<feature type="binding site" evidence="1">
    <location>
        <position position="136"/>
    </location>
    <ligand>
        <name>Mg(2+)</name>
        <dbReference type="ChEBI" id="CHEBI:18420"/>
        <label>1</label>
    </ligand>
</feature>
<keyword evidence="1 4" id="KW-0418">Kinase</keyword>
<keyword evidence="1" id="KW-0547">Nucleotide-binding</keyword>
<dbReference type="Pfam" id="PF00586">
    <property type="entry name" value="AIRS"/>
    <property type="match status" value="1"/>
</dbReference>
<dbReference type="Pfam" id="PF02769">
    <property type="entry name" value="AIRS_C"/>
    <property type="match status" value="1"/>
</dbReference>
<evidence type="ECO:0000313" key="4">
    <source>
        <dbReference type="EMBL" id="BDZ46295.1"/>
    </source>
</evidence>
<dbReference type="InterPro" id="IPR010918">
    <property type="entry name" value="PurM-like_C_dom"/>
</dbReference>
<comment type="function">
    <text evidence="1">Catalyzes the ATP-dependent phosphorylation of thiamine-monophosphate (TMP) to form thiamine-pyrophosphate (TPP), the active form of vitamin B1.</text>
</comment>
<feature type="domain" description="PurM-like N-terminal" evidence="2">
    <location>
        <begin position="39"/>
        <end position="151"/>
    </location>
</feature>
<dbReference type="HAMAP" id="MF_02128">
    <property type="entry name" value="TMP_kinase"/>
    <property type="match status" value="1"/>
</dbReference>
<feature type="binding site" evidence="1">
    <location>
        <position position="86"/>
    </location>
    <ligand>
        <name>Mg(2+)</name>
        <dbReference type="ChEBI" id="CHEBI:18420"/>
        <label>3</label>
    </ligand>
</feature>
<evidence type="ECO:0000259" key="2">
    <source>
        <dbReference type="Pfam" id="PF00586"/>
    </source>
</evidence>
<feature type="binding site" evidence="1">
    <location>
        <position position="57"/>
    </location>
    <ligand>
        <name>Mg(2+)</name>
        <dbReference type="ChEBI" id="CHEBI:18420"/>
        <label>2</label>
    </ligand>
</feature>
<dbReference type="PIRSF" id="PIRSF005303">
    <property type="entry name" value="Thiam_monoph_kin"/>
    <property type="match status" value="1"/>
</dbReference>
<feature type="binding site" evidence="1">
    <location>
        <position position="239"/>
    </location>
    <ligand>
        <name>Mg(2+)</name>
        <dbReference type="ChEBI" id="CHEBI:18420"/>
        <label>3</label>
    </ligand>
</feature>
<dbReference type="SUPFAM" id="SSF56042">
    <property type="entry name" value="PurM C-terminal domain-like"/>
    <property type="match status" value="1"/>
</dbReference>
<dbReference type="NCBIfam" id="NF004351">
    <property type="entry name" value="PRK05731.1-4"/>
    <property type="match status" value="1"/>
</dbReference>
<name>A0ABN6XRM4_9MICO</name>
<dbReference type="SUPFAM" id="SSF55326">
    <property type="entry name" value="PurM N-terminal domain-like"/>
    <property type="match status" value="1"/>
</dbReference>
<feature type="binding site" evidence="1">
    <location>
        <position position="55"/>
    </location>
    <ligand>
        <name>Mg(2+)</name>
        <dbReference type="ChEBI" id="CHEBI:18420"/>
        <label>4</label>
    </ligand>
</feature>
<dbReference type="GO" id="GO:0016301">
    <property type="term" value="F:kinase activity"/>
    <property type="evidence" value="ECO:0007669"/>
    <property type="project" value="UniProtKB-KW"/>
</dbReference>
<keyword evidence="1" id="KW-0067">ATP-binding</keyword>
<dbReference type="Proteomes" id="UP001321498">
    <property type="component" value="Chromosome"/>
</dbReference>
<keyword evidence="1" id="KW-0460">Magnesium</keyword>
<comment type="caution">
    <text evidence="1">Lacks conserved residue(s) required for the propagation of feature annotation.</text>
</comment>
<comment type="miscellaneous">
    <text evidence="1">Reaction mechanism of ThiL seems to utilize a direct, inline transfer of the gamma-phosphate of ATP to TMP rather than a phosphorylated enzyme intermediate.</text>
</comment>
<feature type="binding site" evidence="1">
    <location>
        <position position="161"/>
    </location>
    <ligand>
        <name>ATP</name>
        <dbReference type="ChEBI" id="CHEBI:30616"/>
    </ligand>
</feature>
<gene>
    <name evidence="1 4" type="primary">thiL</name>
    <name evidence="4" type="ORF">GCM10025866_22040</name>
</gene>
<feature type="binding site" evidence="1">
    <location>
        <position position="64"/>
    </location>
    <ligand>
        <name>substrate</name>
    </ligand>
</feature>
<feature type="binding site" evidence="1">
    <location>
        <position position="56"/>
    </location>
    <ligand>
        <name>Mg(2+)</name>
        <dbReference type="ChEBI" id="CHEBI:18420"/>
        <label>1</label>
    </ligand>
</feature>
<feature type="binding site" evidence="1">
    <location>
        <position position="241"/>
    </location>
    <ligand>
        <name>ATP</name>
        <dbReference type="ChEBI" id="CHEBI:30616"/>
    </ligand>
</feature>
<comment type="pathway">
    <text evidence="1">Cofactor biosynthesis; thiamine diphosphate biosynthesis; thiamine diphosphate from thiamine phosphate: step 1/1.</text>
</comment>
<dbReference type="InterPro" id="IPR036676">
    <property type="entry name" value="PurM-like_C_sf"/>
</dbReference>
<dbReference type="EMBL" id="AP027731">
    <property type="protein sequence ID" value="BDZ46295.1"/>
    <property type="molecule type" value="Genomic_DNA"/>
</dbReference>
<accession>A0ABN6XRM4</accession>